<keyword evidence="2" id="KW-1185">Reference proteome</keyword>
<dbReference type="eggNOG" id="COG0745">
    <property type="taxonomic scope" value="Bacteria"/>
</dbReference>
<sequence length="176" mass="19385">MIIEASSRLLLPSLDELESVLSNLMDAPLLADRYRKGSPLPEFYLAGLYCDQNDVLRSLIQVDFSFALYCGARLSLIPAGVIEESKASGELTDTIVANVHEILNIFGLLFNEQRPNAPRARLTKLVLVDELPEEGQELLRSPGLQGIDVAVSWRDRRPVGALSIRLLPKAPVDYAG</sequence>
<reference evidence="1 2" key="1">
    <citation type="submission" date="2015-01" db="EMBL/GenBank/DDBJ databases">
        <title>Draft genome of the acidophilic iron oxidizer Ferrimicrobium acidiphilum strain T23.</title>
        <authorList>
            <person name="Poehlein A."/>
            <person name="Eisen S."/>
            <person name="Schloemann M."/>
            <person name="Johnson B.D."/>
            <person name="Daniel R."/>
            <person name="Muehling M."/>
        </authorList>
    </citation>
    <scope>NUCLEOTIDE SEQUENCE [LARGE SCALE GENOMIC DNA]</scope>
    <source>
        <strain evidence="1 2">T23</strain>
    </source>
</reference>
<proteinExistence type="predicted"/>
<accession>A0A0D8FXC3</accession>
<dbReference type="AlphaFoldDB" id="A0A0D8FXC3"/>
<name>A0A0D8FXC3_9ACTN</name>
<dbReference type="Proteomes" id="UP000032336">
    <property type="component" value="Unassembled WGS sequence"/>
</dbReference>
<comment type="caution">
    <text evidence="1">The sequence shown here is derived from an EMBL/GenBank/DDBJ whole genome shotgun (WGS) entry which is preliminary data.</text>
</comment>
<gene>
    <name evidence="1" type="ORF">FEAC_12460</name>
</gene>
<protein>
    <submittedName>
        <fullName evidence="1">Uncharacterized protein</fullName>
    </submittedName>
</protein>
<dbReference type="RefSeq" id="WP_035390483.1">
    <property type="nucleotide sequence ID" value="NZ_JQKF01000025.1"/>
</dbReference>
<dbReference type="EMBL" id="JXUW01000009">
    <property type="protein sequence ID" value="KJE76922.1"/>
    <property type="molecule type" value="Genomic_DNA"/>
</dbReference>
<evidence type="ECO:0000313" key="1">
    <source>
        <dbReference type="EMBL" id="KJE76922.1"/>
    </source>
</evidence>
<dbReference type="STRING" id="1121877.FEAC_12460"/>
<evidence type="ECO:0000313" key="2">
    <source>
        <dbReference type="Proteomes" id="UP000032336"/>
    </source>
</evidence>
<organism evidence="1 2">
    <name type="scientific">Ferrimicrobium acidiphilum DSM 19497</name>
    <dbReference type="NCBI Taxonomy" id="1121877"/>
    <lineage>
        <taxon>Bacteria</taxon>
        <taxon>Bacillati</taxon>
        <taxon>Actinomycetota</taxon>
        <taxon>Acidimicrobiia</taxon>
        <taxon>Acidimicrobiales</taxon>
        <taxon>Acidimicrobiaceae</taxon>
        <taxon>Ferrimicrobium</taxon>
    </lineage>
</organism>
<dbReference type="GeneID" id="78372472"/>